<evidence type="ECO:0000256" key="1">
    <source>
        <dbReference type="ARBA" id="ARBA00023125"/>
    </source>
</evidence>
<evidence type="ECO:0000256" key="3">
    <source>
        <dbReference type="SAM" id="MobiDB-lite"/>
    </source>
</evidence>
<comment type="caution">
    <text evidence="5">The sequence shown here is derived from an EMBL/GenBank/DDBJ whole genome shotgun (WGS) entry which is preliminary data.</text>
</comment>
<organism evidence="5 6">
    <name type="scientific">Jiangella ureilytica</name>
    <dbReference type="NCBI Taxonomy" id="2530374"/>
    <lineage>
        <taxon>Bacteria</taxon>
        <taxon>Bacillati</taxon>
        <taxon>Actinomycetota</taxon>
        <taxon>Actinomycetes</taxon>
        <taxon>Jiangellales</taxon>
        <taxon>Jiangellaceae</taxon>
        <taxon>Jiangella</taxon>
    </lineage>
</organism>
<dbReference type="SUPFAM" id="SSF48498">
    <property type="entry name" value="Tetracyclin repressor-like, C-terminal domain"/>
    <property type="match status" value="1"/>
</dbReference>
<name>A0A4V2XVW8_9ACTN</name>
<dbReference type="PROSITE" id="PS50977">
    <property type="entry name" value="HTH_TETR_2"/>
    <property type="match status" value="1"/>
</dbReference>
<feature type="region of interest" description="Disordered" evidence="3">
    <location>
        <begin position="1"/>
        <end position="21"/>
    </location>
</feature>
<proteinExistence type="predicted"/>
<dbReference type="Gene3D" id="1.10.357.10">
    <property type="entry name" value="Tetracycline Repressor, domain 2"/>
    <property type="match status" value="1"/>
</dbReference>
<dbReference type="InterPro" id="IPR036271">
    <property type="entry name" value="Tet_transcr_reg_TetR-rel_C_sf"/>
</dbReference>
<gene>
    <name evidence="5" type="ORF">E1212_25695</name>
</gene>
<keyword evidence="6" id="KW-1185">Reference proteome</keyword>
<evidence type="ECO:0000259" key="4">
    <source>
        <dbReference type="PROSITE" id="PS50977"/>
    </source>
</evidence>
<dbReference type="PANTHER" id="PTHR30055:SF146">
    <property type="entry name" value="HTH-TYPE TRANSCRIPTIONAL DUAL REGULATOR CECR"/>
    <property type="match status" value="1"/>
</dbReference>
<accession>A0A4V2XVW8</accession>
<feature type="domain" description="HTH tetR-type" evidence="4">
    <location>
        <begin position="20"/>
        <end position="80"/>
    </location>
</feature>
<keyword evidence="1 2" id="KW-0238">DNA-binding</keyword>
<dbReference type="SUPFAM" id="SSF46689">
    <property type="entry name" value="Homeodomain-like"/>
    <property type="match status" value="1"/>
</dbReference>
<dbReference type="PANTHER" id="PTHR30055">
    <property type="entry name" value="HTH-TYPE TRANSCRIPTIONAL REGULATOR RUTR"/>
    <property type="match status" value="1"/>
</dbReference>
<dbReference type="GO" id="GO:0003700">
    <property type="term" value="F:DNA-binding transcription factor activity"/>
    <property type="evidence" value="ECO:0007669"/>
    <property type="project" value="TreeGrafter"/>
</dbReference>
<dbReference type="InterPro" id="IPR039536">
    <property type="entry name" value="TetR_C_Proteobacteria"/>
</dbReference>
<dbReference type="RefSeq" id="WP_131987786.1">
    <property type="nucleotide sequence ID" value="NZ_SMKL01000085.1"/>
</dbReference>
<evidence type="ECO:0000313" key="5">
    <source>
        <dbReference type="EMBL" id="TDC46955.1"/>
    </source>
</evidence>
<evidence type="ECO:0000256" key="2">
    <source>
        <dbReference type="PROSITE-ProRule" id="PRU00335"/>
    </source>
</evidence>
<dbReference type="InterPro" id="IPR050109">
    <property type="entry name" value="HTH-type_TetR-like_transc_reg"/>
</dbReference>
<dbReference type="AlphaFoldDB" id="A0A4V2XVW8"/>
<reference evidence="5 6" key="1">
    <citation type="submission" date="2019-02" db="EMBL/GenBank/DDBJ databases">
        <title>Draft genome sequences of novel Actinobacteria.</title>
        <authorList>
            <person name="Sahin N."/>
            <person name="Ay H."/>
            <person name="Saygin H."/>
        </authorList>
    </citation>
    <scope>NUCLEOTIDE SEQUENCE [LARGE SCALE GENOMIC DNA]</scope>
    <source>
        <strain evidence="5 6">KC603</strain>
    </source>
</reference>
<dbReference type="Pfam" id="PF00440">
    <property type="entry name" value="TetR_N"/>
    <property type="match status" value="1"/>
</dbReference>
<dbReference type="OrthoDB" id="7186128at2"/>
<dbReference type="InterPro" id="IPR001647">
    <property type="entry name" value="HTH_TetR"/>
</dbReference>
<dbReference type="Proteomes" id="UP000295621">
    <property type="component" value="Unassembled WGS sequence"/>
</dbReference>
<dbReference type="GO" id="GO:0000976">
    <property type="term" value="F:transcription cis-regulatory region binding"/>
    <property type="evidence" value="ECO:0007669"/>
    <property type="project" value="TreeGrafter"/>
</dbReference>
<evidence type="ECO:0000313" key="6">
    <source>
        <dbReference type="Proteomes" id="UP000295621"/>
    </source>
</evidence>
<protein>
    <submittedName>
        <fullName evidence="5">TetR/AcrR family transcriptional regulator</fullName>
    </submittedName>
</protein>
<feature type="DNA-binding region" description="H-T-H motif" evidence="2">
    <location>
        <begin position="43"/>
        <end position="62"/>
    </location>
</feature>
<dbReference type="Pfam" id="PF14246">
    <property type="entry name" value="TetR_C_7"/>
    <property type="match status" value="1"/>
</dbReference>
<sequence>MSARVAATTPRGRPRDADRAGRRDALLETAMRQFLAHGYGGTTIEVVAAEARVAKRTVYTTVGDKADLFVAVVRRLGDRVVNAVAPDAGDPVSDLHAFGVRLVRLMLSDEAIGLHRLVTGEAAKFPDLAARHYANGPRRYIAVLAGLLAALPPERFAVRAGDHEALAEQLFTLLMGEPHRRRMFGIDPAPTEAAASAYVSAVLGLLLRPGRE</sequence>
<dbReference type="EMBL" id="SMKL01000085">
    <property type="protein sequence ID" value="TDC46955.1"/>
    <property type="molecule type" value="Genomic_DNA"/>
</dbReference>
<dbReference type="InterPro" id="IPR009057">
    <property type="entry name" value="Homeodomain-like_sf"/>
</dbReference>